<dbReference type="KEGG" id="sqz:FQU76_28440"/>
<reference evidence="1 2" key="1">
    <citation type="submission" date="2019-07" db="EMBL/GenBank/DDBJ databases">
        <authorList>
            <person name="Zhu P."/>
        </authorList>
    </citation>
    <scope>NUCLEOTIDE SEQUENCE [LARGE SCALE GENOMIC DNA]</scope>
    <source>
        <strain evidence="1 2">SSL-25</strain>
    </source>
</reference>
<gene>
    <name evidence="1" type="ORF">FQU76_28440</name>
</gene>
<evidence type="ECO:0000313" key="2">
    <source>
        <dbReference type="Proteomes" id="UP000320580"/>
    </source>
</evidence>
<accession>A0A5B8JHK1</accession>
<proteinExistence type="predicted"/>
<dbReference type="AlphaFoldDB" id="A0A5B8JHK1"/>
<dbReference type="EMBL" id="CP042266">
    <property type="protein sequence ID" value="QDY79814.1"/>
    <property type="molecule type" value="Genomic_DNA"/>
</dbReference>
<protein>
    <submittedName>
        <fullName evidence="1">Uncharacterized protein</fullName>
    </submittedName>
</protein>
<dbReference type="Proteomes" id="UP000320580">
    <property type="component" value="Chromosome"/>
</dbReference>
<keyword evidence="2" id="KW-1185">Reference proteome</keyword>
<dbReference type="OrthoDB" id="4188786at2"/>
<organism evidence="1 2">
    <name type="scientific">Streptomyces qinzhouensis</name>
    <dbReference type="NCBI Taxonomy" id="2599401"/>
    <lineage>
        <taxon>Bacteria</taxon>
        <taxon>Bacillati</taxon>
        <taxon>Actinomycetota</taxon>
        <taxon>Actinomycetes</taxon>
        <taxon>Kitasatosporales</taxon>
        <taxon>Streptomycetaceae</taxon>
        <taxon>Streptomyces</taxon>
    </lineage>
</organism>
<name>A0A5B8JHK1_9ACTN</name>
<sequence>MSVVTAEGIAFGKPVRFKLGSHSSTSRRLALRWLRNQAHRLADGLDPDPNAPWLRTVPGALVRLPSLRADVPTELRRWCRDDQAYEDALSALTTRVPVMLSVADLWGSYTLAVWPMSDSAARTEQCAEPHPEPSTARASP</sequence>
<evidence type="ECO:0000313" key="1">
    <source>
        <dbReference type="EMBL" id="QDY79814.1"/>
    </source>
</evidence>